<feature type="domain" description="Syntaxin N-terminal" evidence="2">
    <location>
        <begin position="143"/>
        <end position="256"/>
    </location>
</feature>
<sequence length="283" mass="32474">MKKRRAGSRARARLSRRLPSLAAAYEEGDDWLDRKSSGEEAAGLRRCEGFAACWKRGFDDFVDYKRWLQLKQRRNRKFILFPSLNQIQESPTLALAEILPPQTSPNFSSISPHFQKKFHKQVFSPWMADPELDSSFVYNEQGFIDILRSPFFDLNPEVDNSVEKYVERIIFTISNAVEEQLHHPVANHRQVKHKTRLHIGQLVKDTSAKLKEASETNHHAEVSQSKKIADAKLAKDFQAVLKEFQNVQKLAAERETAYTPFIRQAVLPSRSESFAFNVGSSQA</sequence>
<dbReference type="Proteomes" id="UP001552299">
    <property type="component" value="Unassembled WGS sequence"/>
</dbReference>
<name>A0ABD0UNS2_DENTH</name>
<dbReference type="EMBL" id="JANQDX010000013">
    <property type="protein sequence ID" value="KAL0914210.1"/>
    <property type="molecule type" value="Genomic_DNA"/>
</dbReference>
<dbReference type="GO" id="GO:0015031">
    <property type="term" value="P:protein transport"/>
    <property type="evidence" value="ECO:0007669"/>
    <property type="project" value="UniProtKB-KW"/>
</dbReference>
<comment type="caution">
    <text evidence="3">The sequence shown here is derived from an EMBL/GenBank/DDBJ whole genome shotgun (WGS) entry which is preliminary data.</text>
</comment>
<accession>A0ABD0UNS2</accession>
<dbReference type="InterPro" id="IPR006011">
    <property type="entry name" value="Syntaxin_N"/>
</dbReference>
<dbReference type="InterPro" id="IPR010989">
    <property type="entry name" value="SNARE"/>
</dbReference>
<keyword evidence="4" id="KW-1185">Reference proteome</keyword>
<evidence type="ECO:0000259" key="2">
    <source>
        <dbReference type="SMART" id="SM00503"/>
    </source>
</evidence>
<keyword evidence="1" id="KW-0653">Protein transport</keyword>
<dbReference type="Pfam" id="PF14523">
    <property type="entry name" value="Syntaxin_2"/>
    <property type="match status" value="1"/>
</dbReference>
<dbReference type="AlphaFoldDB" id="A0ABD0UNS2"/>
<evidence type="ECO:0000256" key="1">
    <source>
        <dbReference type="ARBA" id="ARBA00022927"/>
    </source>
</evidence>
<protein>
    <recommendedName>
        <fullName evidence="2">Syntaxin N-terminal domain-containing protein</fullName>
    </recommendedName>
</protein>
<evidence type="ECO:0000313" key="4">
    <source>
        <dbReference type="Proteomes" id="UP001552299"/>
    </source>
</evidence>
<organism evidence="3 4">
    <name type="scientific">Dendrobium thyrsiflorum</name>
    <name type="common">Pinecone-like raceme dendrobium</name>
    <name type="synonym">Orchid</name>
    <dbReference type="NCBI Taxonomy" id="117978"/>
    <lineage>
        <taxon>Eukaryota</taxon>
        <taxon>Viridiplantae</taxon>
        <taxon>Streptophyta</taxon>
        <taxon>Embryophyta</taxon>
        <taxon>Tracheophyta</taxon>
        <taxon>Spermatophyta</taxon>
        <taxon>Magnoliopsida</taxon>
        <taxon>Liliopsida</taxon>
        <taxon>Asparagales</taxon>
        <taxon>Orchidaceae</taxon>
        <taxon>Epidendroideae</taxon>
        <taxon>Malaxideae</taxon>
        <taxon>Dendrobiinae</taxon>
        <taxon>Dendrobium</taxon>
    </lineage>
</organism>
<dbReference type="Gene3D" id="1.20.58.70">
    <property type="match status" value="1"/>
</dbReference>
<keyword evidence="1" id="KW-0813">Transport</keyword>
<evidence type="ECO:0000313" key="3">
    <source>
        <dbReference type="EMBL" id="KAL0914210.1"/>
    </source>
</evidence>
<dbReference type="SMART" id="SM00503">
    <property type="entry name" value="SynN"/>
    <property type="match status" value="1"/>
</dbReference>
<gene>
    <name evidence="3" type="ORF">M5K25_017722</name>
</gene>
<dbReference type="SUPFAM" id="SSF47661">
    <property type="entry name" value="t-snare proteins"/>
    <property type="match status" value="1"/>
</dbReference>
<proteinExistence type="predicted"/>
<reference evidence="3 4" key="1">
    <citation type="journal article" date="2024" name="Plant Biotechnol. J.">
        <title>Dendrobium thyrsiflorum genome and its molecular insights into genes involved in important horticultural traits.</title>
        <authorList>
            <person name="Chen B."/>
            <person name="Wang J.Y."/>
            <person name="Zheng P.J."/>
            <person name="Li K.L."/>
            <person name="Liang Y.M."/>
            <person name="Chen X.F."/>
            <person name="Zhang C."/>
            <person name="Zhao X."/>
            <person name="He X."/>
            <person name="Zhang G.Q."/>
            <person name="Liu Z.J."/>
            <person name="Xu Q."/>
        </authorList>
    </citation>
    <scope>NUCLEOTIDE SEQUENCE [LARGE SCALE GENOMIC DNA]</scope>
    <source>
        <strain evidence="3">GZMU011</strain>
    </source>
</reference>